<name>A0ABY4FA96_9BACT</name>
<organism evidence="1 2">
    <name type="scientific">Hymenobacter cellulosivorans</name>
    <dbReference type="NCBI Taxonomy" id="2932249"/>
    <lineage>
        <taxon>Bacteria</taxon>
        <taxon>Pseudomonadati</taxon>
        <taxon>Bacteroidota</taxon>
        <taxon>Cytophagia</taxon>
        <taxon>Cytophagales</taxon>
        <taxon>Hymenobacteraceae</taxon>
        <taxon>Hymenobacter</taxon>
    </lineage>
</organism>
<gene>
    <name evidence="1" type="ORF">MUN80_25205</name>
</gene>
<keyword evidence="2" id="KW-1185">Reference proteome</keyword>
<evidence type="ECO:0000313" key="2">
    <source>
        <dbReference type="Proteomes" id="UP000831785"/>
    </source>
</evidence>
<dbReference type="Pfam" id="PF05345">
    <property type="entry name" value="He_PIG"/>
    <property type="match status" value="1"/>
</dbReference>
<proteinExistence type="predicted"/>
<dbReference type="Proteomes" id="UP000831785">
    <property type="component" value="Chromosome"/>
</dbReference>
<dbReference type="EMBL" id="CP095049">
    <property type="protein sequence ID" value="UOQ53022.1"/>
    <property type="molecule type" value="Genomic_DNA"/>
</dbReference>
<reference evidence="1 2" key="1">
    <citation type="submission" date="2022-04" db="EMBL/GenBank/DDBJ databases">
        <title>Hymenobacter sp. isolated from the air.</title>
        <authorList>
            <person name="Won M."/>
            <person name="Lee C.-M."/>
            <person name="Woen H.-Y."/>
            <person name="Kwon S.-W."/>
        </authorList>
    </citation>
    <scope>NUCLEOTIDE SEQUENCE [LARGE SCALE GENOMIC DNA]</scope>
    <source>
        <strain evidence="2">5116 S-27</strain>
    </source>
</reference>
<dbReference type="RefSeq" id="WP_244717665.1">
    <property type="nucleotide sequence ID" value="NZ_CP095049.1"/>
</dbReference>
<evidence type="ECO:0000313" key="1">
    <source>
        <dbReference type="EMBL" id="UOQ53022.1"/>
    </source>
</evidence>
<accession>A0ABY4FA96</accession>
<sequence length="517" mass="56308">MRPRFPLSLLLIAIIWLSNTATTYASHILGGELLYEYTGNLARPNEYKVTARLYQEYLQTNIESTRPTLTVTKGNCSINAERFSTELTRISRITTSPLGCTGDFSYLITVFEGTVQLPPGVWTLSLNEENRSFGMRNIERSEDRGFHIESFLDNTSQLVNNSPKFTSFTLPYLCASQPHRYSFTAFDVDGDSLAYQSVQPQAGNGQQTFCGFPIPYTSYEAGVLQDPVSGQTVNYPARTYSPENPLFSFQIGNGVATPFFQLNAATGELEAFPVISKVGPYVVAVRVNEFRKLNGSWVKIGSVTRDVIYSVFVGSGNRNPRVSGLRVGNGQSAQALDQPIRVAAGQTVSVTLNATDPDAGQTVRFSSDAASVVPGASFQTTGATQGLLTWEVPATLKAGRYSFNVTVADNGCPLNGTEVRTITFLVGSPTLAAKAAQPHILTAFPLPFHDQVQFQLEARRTQAVVVTDELGREVAHLTSRPDGLVVWQPTATVPAGLYFARSIDGRQVARLLRSAAQ</sequence>
<protein>
    <submittedName>
        <fullName evidence="1">Ig domain-containing protein</fullName>
    </submittedName>
</protein>